<dbReference type="InterPro" id="IPR036318">
    <property type="entry name" value="FAD-bd_PCMH-like_sf"/>
</dbReference>
<evidence type="ECO:0000256" key="2">
    <source>
        <dbReference type="ARBA" id="ARBA00022630"/>
    </source>
</evidence>
<evidence type="ECO:0000259" key="5">
    <source>
        <dbReference type="PROSITE" id="PS51387"/>
    </source>
</evidence>
<dbReference type="GO" id="GO:1903457">
    <property type="term" value="P:lactate catabolic process"/>
    <property type="evidence" value="ECO:0007669"/>
    <property type="project" value="TreeGrafter"/>
</dbReference>
<feature type="domain" description="FAD-binding PCMH-type" evidence="5">
    <location>
        <begin position="46"/>
        <end position="274"/>
    </location>
</feature>
<dbReference type="GO" id="GO:0008720">
    <property type="term" value="F:D-lactate dehydrogenase (NAD+) activity"/>
    <property type="evidence" value="ECO:0007669"/>
    <property type="project" value="TreeGrafter"/>
</dbReference>
<dbReference type="InterPro" id="IPR004017">
    <property type="entry name" value="Cys_rich_dom"/>
</dbReference>
<keyword evidence="3" id="KW-0274">FAD</keyword>
<gene>
    <name evidence="6" type="ORF">LX83_000977</name>
</gene>
<evidence type="ECO:0000256" key="3">
    <source>
        <dbReference type="ARBA" id="ARBA00022827"/>
    </source>
</evidence>
<dbReference type="EMBL" id="JAMTCK010000002">
    <property type="protein sequence ID" value="MCP2164137.1"/>
    <property type="molecule type" value="Genomic_DNA"/>
</dbReference>
<sequence>MVTAFPAPTGAGQLAGLAEALRARVRGEVRFDRGTLAAYATDASNYRRVPLGVVLPVSVDDAHQAVAVCREHDVPVLSRGGGTSLAGQCCNTAVVLDWSKYCHRLDSVDVAARTAVVEPGIGLDALNDRLARHGLMVGPRPASHASCTLGGMIGNNSCGATAQAYGKMVDSVQRLEVLTYDGLRLWVGATDDAHYQRVLAGGGRAAEMYQRLRRLRDHHLADIRTGFPAIPRRVSGYNLDELLPERHFHLARALVGSEGTLVTVLRAEISLVPRPAATALVVLGFPDVFRAADAVPAVLPHRPVAVEGLDSRLLRLGGQLTAPVVGELPEGGGWLMVEFAGDSPDEAAQRAARLCRELRRLPAPPGAVVLDPASRDRLWRARETGLGLTAYPPEGPATHEGWEDAAVAPDRLGAYLREFAALLDGYGYGATALYGHFGQGCVHSRIPFDLASASGIATYRRFVTESAALVVAHGGSLSGEHGDGQARSELLPLMFPDRIIQAFGEVKAVFDPDDRMNPGRVVRPRRLDEDLREAPVSRPWEPRTFFAYRQHGHRFGAAAARCVGVGRCRGHGSGVMCPSYRVTGEEEHSTRGRARLLDEMLRGEVITDGWRSTAVRDALDLCLACKGCRSDCPVTVDMATYKAEFLAHHYAGRLRPRSHYSLGWVPVWARLAEAAPRAVNALTHAPGLAHLVKAAAGVAAQRTLPRFATQPFTTWFGAQGCRDVPSGPGRAEVVLWPDTFTNHFQPEVGRAAVAVLADAGFAVTVPGPSVCCGLTWISTGQLRVARQALRRALRVLRPQLRRGVPVVVLEPSCAAVFRADLPELLPDDADADRLARQTRTLAEVLRERAPDWRPAPLNRHAIAQPHCHQHAVLGFQADVALLTACGVAVDVLDAGCCGLAGNFGFEQGHYEVSMACAEDRLLPRLRQADQHDLVLADGFSCRTQIEHAGIGRTPLHLAQVLAAALAGQR</sequence>
<dbReference type="Gene3D" id="3.30.465.10">
    <property type="match status" value="1"/>
</dbReference>
<organism evidence="6 7">
    <name type="scientific">Goodfellowiella coeruleoviolacea</name>
    <dbReference type="NCBI Taxonomy" id="334858"/>
    <lineage>
        <taxon>Bacteria</taxon>
        <taxon>Bacillati</taxon>
        <taxon>Actinomycetota</taxon>
        <taxon>Actinomycetes</taxon>
        <taxon>Pseudonocardiales</taxon>
        <taxon>Pseudonocardiaceae</taxon>
        <taxon>Goodfellowiella</taxon>
    </lineage>
</organism>
<dbReference type="Gene3D" id="3.30.70.2740">
    <property type="match status" value="1"/>
</dbReference>
<dbReference type="PANTHER" id="PTHR11748:SF119">
    <property type="entry name" value="D-2-HYDROXYGLUTARATE DEHYDROGENASE"/>
    <property type="match status" value="1"/>
</dbReference>
<dbReference type="RefSeq" id="WP_253767496.1">
    <property type="nucleotide sequence ID" value="NZ_JAMTCK010000002.1"/>
</dbReference>
<dbReference type="InterPro" id="IPR016166">
    <property type="entry name" value="FAD-bd_PCMH"/>
</dbReference>
<dbReference type="Proteomes" id="UP001206128">
    <property type="component" value="Unassembled WGS sequence"/>
</dbReference>
<keyword evidence="2" id="KW-0285">Flavoprotein</keyword>
<dbReference type="PROSITE" id="PS51387">
    <property type="entry name" value="FAD_PCMH"/>
    <property type="match status" value="1"/>
</dbReference>
<dbReference type="Pfam" id="PF02754">
    <property type="entry name" value="CCG"/>
    <property type="match status" value="1"/>
</dbReference>
<evidence type="ECO:0000313" key="7">
    <source>
        <dbReference type="Proteomes" id="UP001206128"/>
    </source>
</evidence>
<comment type="cofactor">
    <cofactor evidence="1">
        <name>FAD</name>
        <dbReference type="ChEBI" id="CHEBI:57692"/>
    </cofactor>
</comment>
<accession>A0AAE3KEQ4</accession>
<comment type="caution">
    <text evidence="6">The sequence shown here is derived from an EMBL/GenBank/DDBJ whole genome shotgun (WGS) entry which is preliminary data.</text>
</comment>
<dbReference type="InterPro" id="IPR016164">
    <property type="entry name" value="FAD-linked_Oxase-like_C"/>
</dbReference>
<evidence type="ECO:0000256" key="1">
    <source>
        <dbReference type="ARBA" id="ARBA00001974"/>
    </source>
</evidence>
<dbReference type="SUPFAM" id="SSF56176">
    <property type="entry name" value="FAD-binding/transporter-associated domain-like"/>
    <property type="match status" value="1"/>
</dbReference>
<dbReference type="AlphaFoldDB" id="A0AAE3KEQ4"/>
<dbReference type="SUPFAM" id="SSF55103">
    <property type="entry name" value="FAD-linked oxidases, C-terminal domain"/>
    <property type="match status" value="1"/>
</dbReference>
<dbReference type="InterPro" id="IPR016169">
    <property type="entry name" value="FAD-bd_PCMH_sub2"/>
</dbReference>
<dbReference type="SUPFAM" id="SSF46548">
    <property type="entry name" value="alpha-helical ferredoxin"/>
    <property type="match status" value="1"/>
</dbReference>
<keyword evidence="4" id="KW-0560">Oxidoreductase</keyword>
<dbReference type="GO" id="GO:0071949">
    <property type="term" value="F:FAD binding"/>
    <property type="evidence" value="ECO:0007669"/>
    <property type="project" value="InterPro"/>
</dbReference>
<dbReference type="GO" id="GO:0004458">
    <property type="term" value="F:D-lactate dehydrogenase (cytochrome) activity"/>
    <property type="evidence" value="ECO:0007669"/>
    <property type="project" value="TreeGrafter"/>
</dbReference>
<dbReference type="InterPro" id="IPR016167">
    <property type="entry name" value="FAD-bd_PCMH_sub1"/>
</dbReference>
<keyword evidence="7" id="KW-1185">Reference proteome</keyword>
<dbReference type="InterPro" id="IPR004113">
    <property type="entry name" value="FAD-bd_oxidored_4_C"/>
</dbReference>
<dbReference type="Pfam" id="PF02913">
    <property type="entry name" value="FAD-oxidase_C"/>
    <property type="match status" value="1"/>
</dbReference>
<dbReference type="PANTHER" id="PTHR11748">
    <property type="entry name" value="D-LACTATE DEHYDROGENASE"/>
    <property type="match status" value="1"/>
</dbReference>
<dbReference type="InterPro" id="IPR017896">
    <property type="entry name" value="4Fe4S_Fe-S-bd"/>
</dbReference>
<reference evidence="6" key="1">
    <citation type="submission" date="2022-06" db="EMBL/GenBank/DDBJ databases">
        <title>Genomic Encyclopedia of Archaeal and Bacterial Type Strains, Phase II (KMG-II): from individual species to whole genera.</title>
        <authorList>
            <person name="Goeker M."/>
        </authorList>
    </citation>
    <scope>NUCLEOTIDE SEQUENCE</scope>
    <source>
        <strain evidence="6">DSM 43935</strain>
    </source>
</reference>
<evidence type="ECO:0000256" key="4">
    <source>
        <dbReference type="ARBA" id="ARBA00023002"/>
    </source>
</evidence>
<dbReference type="Gene3D" id="3.30.43.10">
    <property type="entry name" value="Uridine Diphospho-n-acetylenolpyruvylglucosamine Reductase, domain 2"/>
    <property type="match status" value="1"/>
</dbReference>
<dbReference type="InterPro" id="IPR006094">
    <property type="entry name" value="Oxid_FAD_bind_N"/>
</dbReference>
<protein>
    <submittedName>
        <fullName evidence="6">FAD/FMN-containing dehydrogenase</fullName>
    </submittedName>
</protein>
<dbReference type="Pfam" id="PF13183">
    <property type="entry name" value="Fer4_8"/>
    <property type="match status" value="1"/>
</dbReference>
<name>A0AAE3KEQ4_9PSEU</name>
<proteinExistence type="predicted"/>
<dbReference type="Pfam" id="PF01565">
    <property type="entry name" value="FAD_binding_4"/>
    <property type="match status" value="1"/>
</dbReference>
<evidence type="ECO:0000313" key="6">
    <source>
        <dbReference type="EMBL" id="MCP2164137.1"/>
    </source>
</evidence>